<reference evidence="9" key="1">
    <citation type="submission" date="2022-11" db="EMBL/GenBank/DDBJ databases">
        <title>Chromosomal genome sequence assembly and mating type (MAT) locus characterization of the leprose asexual lichenized fungus Lepraria neglecta (Nyl.) Erichsen.</title>
        <authorList>
            <person name="Allen J.L."/>
            <person name="Pfeffer B."/>
        </authorList>
    </citation>
    <scope>NUCLEOTIDE SEQUENCE</scope>
    <source>
        <strain evidence="9">Allen 5258</strain>
    </source>
</reference>
<dbReference type="EMBL" id="JASNWA010000008">
    <property type="protein sequence ID" value="KAK3171900.1"/>
    <property type="molecule type" value="Genomic_DNA"/>
</dbReference>
<feature type="domain" description="Cytochrome b561" evidence="8">
    <location>
        <begin position="1"/>
        <end position="153"/>
    </location>
</feature>
<dbReference type="InterPro" id="IPR006593">
    <property type="entry name" value="Cyt_b561/ferric_Rdtase_TM"/>
</dbReference>
<organism evidence="9 10">
    <name type="scientific">Lepraria neglecta</name>
    <dbReference type="NCBI Taxonomy" id="209136"/>
    <lineage>
        <taxon>Eukaryota</taxon>
        <taxon>Fungi</taxon>
        <taxon>Dikarya</taxon>
        <taxon>Ascomycota</taxon>
        <taxon>Pezizomycotina</taxon>
        <taxon>Lecanoromycetes</taxon>
        <taxon>OSLEUM clade</taxon>
        <taxon>Lecanoromycetidae</taxon>
        <taxon>Lecanorales</taxon>
        <taxon>Lecanorineae</taxon>
        <taxon>Stereocaulaceae</taxon>
        <taxon>Lepraria</taxon>
    </lineage>
</organism>
<dbReference type="PANTHER" id="PTHR47797">
    <property type="entry name" value="DEHYDROGENASE, PUTATIVE (AFU_ORTHOLOGUE AFUA_8G05805)-RELATED"/>
    <property type="match status" value="1"/>
</dbReference>
<keyword evidence="3 7" id="KW-0812">Transmembrane</keyword>
<protein>
    <recommendedName>
        <fullName evidence="8">Cytochrome b561 domain-containing protein</fullName>
    </recommendedName>
</protein>
<evidence type="ECO:0000256" key="2">
    <source>
        <dbReference type="ARBA" id="ARBA00022448"/>
    </source>
</evidence>
<feature type="transmembrane region" description="Helical" evidence="7">
    <location>
        <begin position="132"/>
        <end position="153"/>
    </location>
</feature>
<keyword evidence="6 7" id="KW-0472">Membrane</keyword>
<sequence length="188" mass="20617">MGFAFAFLFPVGAIIIRTSTVRGLIWIHAGIQVFAWLLALTGLALGVYIAIYPDSLLTASNGHPIIGIIVIGSLAFQPITGYIHHLIYKKDKKRTFWAPLHVWWGRIFVTVGIINAGLGLELSGNTVKGEIAYGVIAGVIWIIWLAVVIWSTIKDGNDKSETGEKAYGYRKSIAYSDKSPESREMANV</sequence>
<keyword evidence="10" id="KW-1185">Reference proteome</keyword>
<gene>
    <name evidence="9" type="ORF">OEA41_003984</name>
</gene>
<evidence type="ECO:0000259" key="8">
    <source>
        <dbReference type="PROSITE" id="PS50939"/>
    </source>
</evidence>
<evidence type="ECO:0000313" key="9">
    <source>
        <dbReference type="EMBL" id="KAK3171900.1"/>
    </source>
</evidence>
<comment type="caution">
    <text evidence="9">The sequence shown here is derived from an EMBL/GenBank/DDBJ whole genome shotgun (WGS) entry which is preliminary data.</text>
</comment>
<keyword evidence="2" id="KW-0813">Transport</keyword>
<evidence type="ECO:0000313" key="10">
    <source>
        <dbReference type="Proteomes" id="UP001276659"/>
    </source>
</evidence>
<comment type="subcellular location">
    <subcellularLocation>
        <location evidence="1">Membrane</location>
    </subcellularLocation>
</comment>
<evidence type="ECO:0000256" key="6">
    <source>
        <dbReference type="ARBA" id="ARBA00023136"/>
    </source>
</evidence>
<dbReference type="PANTHER" id="PTHR47797:SF1">
    <property type="entry name" value="CYTOCHROME B561 DOMAIN-CONTAINING PROTEIN-RELATED"/>
    <property type="match status" value="1"/>
</dbReference>
<evidence type="ECO:0000256" key="1">
    <source>
        <dbReference type="ARBA" id="ARBA00004370"/>
    </source>
</evidence>
<dbReference type="Gene3D" id="1.20.120.1770">
    <property type="match status" value="1"/>
</dbReference>
<feature type="transmembrane region" description="Helical" evidence="7">
    <location>
        <begin position="103"/>
        <end position="120"/>
    </location>
</feature>
<dbReference type="Pfam" id="PF03188">
    <property type="entry name" value="Cytochrom_B561"/>
    <property type="match status" value="1"/>
</dbReference>
<dbReference type="PROSITE" id="PS50939">
    <property type="entry name" value="CYTOCHROME_B561"/>
    <property type="match status" value="1"/>
</dbReference>
<proteinExistence type="predicted"/>
<keyword evidence="4" id="KW-0249">Electron transport</keyword>
<evidence type="ECO:0000256" key="4">
    <source>
        <dbReference type="ARBA" id="ARBA00022982"/>
    </source>
</evidence>
<feature type="transmembrane region" description="Helical" evidence="7">
    <location>
        <begin position="33"/>
        <end position="52"/>
    </location>
</feature>
<dbReference type="AlphaFoldDB" id="A0AAD9Z5Q7"/>
<dbReference type="SMART" id="SM00665">
    <property type="entry name" value="B561"/>
    <property type="match status" value="1"/>
</dbReference>
<feature type="transmembrane region" description="Helical" evidence="7">
    <location>
        <begin position="64"/>
        <end position="83"/>
    </location>
</feature>
<keyword evidence="5 7" id="KW-1133">Transmembrane helix</keyword>
<accession>A0AAD9Z5Q7</accession>
<evidence type="ECO:0000256" key="5">
    <source>
        <dbReference type="ARBA" id="ARBA00022989"/>
    </source>
</evidence>
<dbReference type="Proteomes" id="UP001276659">
    <property type="component" value="Unassembled WGS sequence"/>
</dbReference>
<dbReference type="CDD" id="cd08760">
    <property type="entry name" value="Cyt_b561_FRRS1_like"/>
    <property type="match status" value="1"/>
</dbReference>
<evidence type="ECO:0000256" key="3">
    <source>
        <dbReference type="ARBA" id="ARBA00022692"/>
    </source>
</evidence>
<evidence type="ECO:0000256" key="7">
    <source>
        <dbReference type="SAM" id="Phobius"/>
    </source>
</evidence>
<dbReference type="GO" id="GO:0016020">
    <property type="term" value="C:membrane"/>
    <property type="evidence" value="ECO:0007669"/>
    <property type="project" value="UniProtKB-SubCell"/>
</dbReference>
<name>A0AAD9Z5Q7_9LECA</name>